<feature type="compositionally biased region" description="Gly residues" evidence="1">
    <location>
        <begin position="60"/>
        <end position="70"/>
    </location>
</feature>
<evidence type="ECO:0000256" key="1">
    <source>
        <dbReference type="SAM" id="MobiDB-lite"/>
    </source>
</evidence>
<name>M2QUT3_CERS8</name>
<protein>
    <submittedName>
        <fullName evidence="2">Uncharacterized protein</fullName>
    </submittedName>
</protein>
<gene>
    <name evidence="2" type="ORF">CERSUDRAFT_111417</name>
</gene>
<sequence length="70" mass="7538">MYTTVAASRRRCWRYEQMRNSTSGNHRKICILSLRTLKGVGHGNNSVTGENPISFHFGRDGGGGGGGGRG</sequence>
<keyword evidence="3" id="KW-1185">Reference proteome</keyword>
<organism evidence="2 3">
    <name type="scientific">Ceriporiopsis subvermispora (strain B)</name>
    <name type="common">White-rot fungus</name>
    <name type="synonym">Gelatoporia subvermispora</name>
    <dbReference type="NCBI Taxonomy" id="914234"/>
    <lineage>
        <taxon>Eukaryota</taxon>
        <taxon>Fungi</taxon>
        <taxon>Dikarya</taxon>
        <taxon>Basidiomycota</taxon>
        <taxon>Agaricomycotina</taxon>
        <taxon>Agaricomycetes</taxon>
        <taxon>Polyporales</taxon>
        <taxon>Gelatoporiaceae</taxon>
        <taxon>Gelatoporia</taxon>
    </lineage>
</organism>
<reference evidence="2 3" key="1">
    <citation type="journal article" date="2012" name="Proc. Natl. Acad. Sci. U.S.A.">
        <title>Comparative genomics of Ceriporiopsis subvermispora and Phanerochaete chrysosporium provide insight into selective ligninolysis.</title>
        <authorList>
            <person name="Fernandez-Fueyo E."/>
            <person name="Ruiz-Duenas F.J."/>
            <person name="Ferreira P."/>
            <person name="Floudas D."/>
            <person name="Hibbett D.S."/>
            <person name="Canessa P."/>
            <person name="Larrondo L.F."/>
            <person name="James T.Y."/>
            <person name="Seelenfreund D."/>
            <person name="Lobos S."/>
            <person name="Polanco R."/>
            <person name="Tello M."/>
            <person name="Honda Y."/>
            <person name="Watanabe T."/>
            <person name="Watanabe T."/>
            <person name="Ryu J.S."/>
            <person name="Kubicek C.P."/>
            <person name="Schmoll M."/>
            <person name="Gaskell J."/>
            <person name="Hammel K.E."/>
            <person name="St John F.J."/>
            <person name="Vanden Wymelenberg A."/>
            <person name="Sabat G."/>
            <person name="Splinter BonDurant S."/>
            <person name="Syed K."/>
            <person name="Yadav J.S."/>
            <person name="Doddapaneni H."/>
            <person name="Subramanian V."/>
            <person name="Lavin J.L."/>
            <person name="Oguiza J.A."/>
            <person name="Perez G."/>
            <person name="Pisabarro A.G."/>
            <person name="Ramirez L."/>
            <person name="Santoyo F."/>
            <person name="Master E."/>
            <person name="Coutinho P.M."/>
            <person name="Henrissat B."/>
            <person name="Lombard V."/>
            <person name="Magnuson J.K."/>
            <person name="Kuees U."/>
            <person name="Hori C."/>
            <person name="Igarashi K."/>
            <person name="Samejima M."/>
            <person name="Held B.W."/>
            <person name="Barry K.W."/>
            <person name="LaButti K.M."/>
            <person name="Lapidus A."/>
            <person name="Lindquist E.A."/>
            <person name="Lucas S.M."/>
            <person name="Riley R."/>
            <person name="Salamov A.A."/>
            <person name="Hoffmeister D."/>
            <person name="Schwenk D."/>
            <person name="Hadar Y."/>
            <person name="Yarden O."/>
            <person name="de Vries R.P."/>
            <person name="Wiebenga A."/>
            <person name="Stenlid J."/>
            <person name="Eastwood D."/>
            <person name="Grigoriev I.V."/>
            <person name="Berka R.M."/>
            <person name="Blanchette R.A."/>
            <person name="Kersten P."/>
            <person name="Martinez A.T."/>
            <person name="Vicuna R."/>
            <person name="Cullen D."/>
        </authorList>
    </citation>
    <scope>NUCLEOTIDE SEQUENCE [LARGE SCALE GENOMIC DNA]</scope>
    <source>
        <strain evidence="2 3">B</strain>
    </source>
</reference>
<dbReference type="HOGENOM" id="CLU_2757559_0_0_1"/>
<dbReference type="AlphaFoldDB" id="M2QUT3"/>
<evidence type="ECO:0000313" key="3">
    <source>
        <dbReference type="Proteomes" id="UP000016930"/>
    </source>
</evidence>
<dbReference type="Proteomes" id="UP000016930">
    <property type="component" value="Unassembled WGS sequence"/>
</dbReference>
<accession>M2QUT3</accession>
<dbReference type="EMBL" id="KB445792">
    <property type="protein sequence ID" value="EMD40833.1"/>
    <property type="molecule type" value="Genomic_DNA"/>
</dbReference>
<evidence type="ECO:0000313" key="2">
    <source>
        <dbReference type="EMBL" id="EMD40833.1"/>
    </source>
</evidence>
<feature type="region of interest" description="Disordered" evidence="1">
    <location>
        <begin position="42"/>
        <end position="70"/>
    </location>
</feature>
<proteinExistence type="predicted"/>